<comment type="caution">
    <text evidence="2">The sequence shown here is derived from an EMBL/GenBank/DDBJ whole genome shotgun (WGS) entry which is preliminary data.</text>
</comment>
<dbReference type="Pfam" id="PF13565">
    <property type="entry name" value="HTH_32"/>
    <property type="match status" value="1"/>
</dbReference>
<dbReference type="Pfam" id="PF13683">
    <property type="entry name" value="rve_3"/>
    <property type="match status" value="1"/>
</dbReference>
<dbReference type="SUPFAM" id="SSF46689">
    <property type="entry name" value="Homeodomain-like"/>
    <property type="match status" value="1"/>
</dbReference>
<dbReference type="InterPro" id="IPR036397">
    <property type="entry name" value="RNaseH_sf"/>
</dbReference>
<evidence type="ECO:0000313" key="3">
    <source>
        <dbReference type="Proteomes" id="UP001108029"/>
    </source>
</evidence>
<dbReference type="SUPFAM" id="SSF53098">
    <property type="entry name" value="Ribonuclease H-like"/>
    <property type="match status" value="1"/>
</dbReference>
<dbReference type="PANTHER" id="PTHR35004:SF7">
    <property type="entry name" value="INTEGRASE PROTEIN"/>
    <property type="match status" value="1"/>
</dbReference>
<organism evidence="2 3">
    <name type="scientific">Streptomyces guryensis</name>
    <dbReference type="NCBI Taxonomy" id="2886947"/>
    <lineage>
        <taxon>Bacteria</taxon>
        <taxon>Bacillati</taxon>
        <taxon>Actinomycetota</taxon>
        <taxon>Actinomycetes</taxon>
        <taxon>Kitasatosporales</taxon>
        <taxon>Streptomycetaceae</taxon>
        <taxon>Streptomyces</taxon>
    </lineage>
</organism>
<protein>
    <submittedName>
        <fullName evidence="2">IS481 family transposase</fullName>
    </submittedName>
</protein>
<dbReference type="GO" id="GO:0003676">
    <property type="term" value="F:nucleic acid binding"/>
    <property type="evidence" value="ECO:0007669"/>
    <property type="project" value="InterPro"/>
</dbReference>
<proteinExistence type="predicted"/>
<feature type="domain" description="Integrase catalytic" evidence="1">
    <location>
        <begin position="132"/>
        <end position="304"/>
    </location>
</feature>
<dbReference type="InterPro" id="IPR036388">
    <property type="entry name" value="WH-like_DNA-bd_sf"/>
</dbReference>
<dbReference type="Gene3D" id="1.10.10.10">
    <property type="entry name" value="Winged helix-like DNA-binding domain superfamily/Winged helix DNA-binding domain"/>
    <property type="match status" value="1"/>
</dbReference>
<sequence>MDVQQLAEYRYRAVREVLGGSPIGEVAARYGTSRQTLHSWRRRFEQEGMPGLLDRSRRPRNSPTRLSAEVEAEICELRRLHPRWGARRISHELAARGLESAPSRATVHRVLSRNGLVRTQEQQHPRKYRRWQREAPMHLWQMDLVGGVPLADGRECKMVTGIDDHSRFVVIASVVAVPSARAVCSAFTAAMRRYGVPFEVLTDNGKQFTGRHTRPQPVEVLFERICRENGITQRLTKPRSPTTTGKIERFHRTLREEFLDHVAPFESLAAAQEAIDGWVHAYNHQRPHQALSMATPVSLFRPHAAVHGGDLHPEQTVAEPELAIDVVEPPILPPQGTAIEFGVRVPPSGEITLVTGRQRVGIHQALAGRTLTVWANHRSVHFLLDGHLVTTVPSRLRPEDLA</sequence>
<dbReference type="EMBL" id="JAJSBI010000009">
    <property type="protein sequence ID" value="MCD9875774.1"/>
    <property type="molecule type" value="Genomic_DNA"/>
</dbReference>
<dbReference type="Gene3D" id="3.30.420.10">
    <property type="entry name" value="Ribonuclease H-like superfamily/Ribonuclease H"/>
    <property type="match status" value="1"/>
</dbReference>
<keyword evidence="3" id="KW-1185">Reference proteome</keyword>
<reference evidence="2" key="1">
    <citation type="submission" date="2021-12" db="EMBL/GenBank/DDBJ databases">
        <authorList>
            <person name="Lee J.-H."/>
            <person name="Kim S.-B."/>
        </authorList>
    </citation>
    <scope>NUCLEOTIDE SEQUENCE</scope>
    <source>
        <strain evidence="2">NR30</strain>
    </source>
</reference>
<dbReference type="AlphaFoldDB" id="A0A9Q3Z6Z0"/>
<dbReference type="InterPro" id="IPR047656">
    <property type="entry name" value="IS481-like_transpos"/>
</dbReference>
<dbReference type="InterPro" id="IPR001584">
    <property type="entry name" value="Integrase_cat-core"/>
</dbReference>
<gene>
    <name evidence="2" type="ORF">LJ657_19330</name>
</gene>
<evidence type="ECO:0000313" key="2">
    <source>
        <dbReference type="EMBL" id="MCD9875774.1"/>
    </source>
</evidence>
<evidence type="ECO:0000259" key="1">
    <source>
        <dbReference type="PROSITE" id="PS50994"/>
    </source>
</evidence>
<dbReference type="PROSITE" id="PS50994">
    <property type="entry name" value="INTEGRASE"/>
    <property type="match status" value="1"/>
</dbReference>
<dbReference type="InterPro" id="IPR012337">
    <property type="entry name" value="RNaseH-like_sf"/>
</dbReference>
<dbReference type="InterPro" id="IPR009057">
    <property type="entry name" value="Homeodomain-like_sf"/>
</dbReference>
<dbReference type="PANTHER" id="PTHR35004">
    <property type="entry name" value="TRANSPOSASE RV3428C-RELATED"/>
    <property type="match status" value="1"/>
</dbReference>
<dbReference type="Proteomes" id="UP001108029">
    <property type="component" value="Unassembled WGS sequence"/>
</dbReference>
<dbReference type="NCBIfam" id="NF033577">
    <property type="entry name" value="transpos_IS481"/>
    <property type="match status" value="1"/>
</dbReference>
<name>A0A9Q3Z6Z0_9ACTN</name>
<accession>A0A9Q3Z6Z0</accession>
<dbReference type="GO" id="GO:0015074">
    <property type="term" value="P:DNA integration"/>
    <property type="evidence" value="ECO:0007669"/>
    <property type="project" value="InterPro"/>
</dbReference>